<dbReference type="AlphaFoldDB" id="A0A2S0US47"/>
<proteinExistence type="predicted"/>
<name>A0A2S0US47_9RHOB</name>
<dbReference type="RefSeq" id="WP_108437443.1">
    <property type="nucleotide sequence ID" value="NZ_CP028919.1"/>
</dbReference>
<dbReference type="KEGG" id="geh:HYN69_18745"/>
<dbReference type="EMBL" id="CP028919">
    <property type="protein sequence ID" value="AWB50638.1"/>
    <property type="molecule type" value="Genomic_DNA"/>
</dbReference>
<gene>
    <name evidence="1" type="ORF">HYN69_18745</name>
</gene>
<sequence>MVLIAALQVAVLWQMSALEHRAVQIEASLEFMDYGRPRDTACAMPLCEGDCGNEVIGLLDMP</sequence>
<organism evidence="1 2">
    <name type="scientific">Paragemmobacter aquarius</name>
    <dbReference type="NCBI Taxonomy" id="2169400"/>
    <lineage>
        <taxon>Bacteria</taxon>
        <taxon>Pseudomonadati</taxon>
        <taxon>Pseudomonadota</taxon>
        <taxon>Alphaproteobacteria</taxon>
        <taxon>Rhodobacterales</taxon>
        <taxon>Paracoccaceae</taxon>
        <taxon>Paragemmobacter</taxon>
    </lineage>
</organism>
<keyword evidence="1" id="KW-0614">Plasmid</keyword>
<evidence type="ECO:0000313" key="1">
    <source>
        <dbReference type="EMBL" id="AWB50638.1"/>
    </source>
</evidence>
<accession>A0A2S0US47</accession>
<dbReference type="Proteomes" id="UP000244496">
    <property type="component" value="Plasmid unnamed1"/>
</dbReference>
<evidence type="ECO:0000313" key="2">
    <source>
        <dbReference type="Proteomes" id="UP000244496"/>
    </source>
</evidence>
<geneLocation type="plasmid" evidence="1">
    <name>unnamed1</name>
</geneLocation>
<keyword evidence="2" id="KW-1185">Reference proteome</keyword>
<protein>
    <submittedName>
        <fullName evidence="1">Uncharacterized protein</fullName>
    </submittedName>
</protein>
<reference evidence="1 2" key="1">
    <citation type="submission" date="2018-04" db="EMBL/GenBank/DDBJ databases">
        <title>Genome sequencing of Gemmobacter.</title>
        <authorList>
            <person name="Yi H."/>
            <person name="Baek M.-G."/>
        </authorList>
    </citation>
    <scope>NUCLEOTIDE SEQUENCE [LARGE SCALE GENOMIC DNA]</scope>
    <source>
        <strain evidence="1 2">HYN0069</strain>
        <plasmid evidence="2">Plasmid unnamed1</plasmid>
    </source>
</reference>